<feature type="transmembrane region" description="Helical" evidence="9">
    <location>
        <begin position="143"/>
        <end position="167"/>
    </location>
</feature>
<evidence type="ECO:0000256" key="4">
    <source>
        <dbReference type="ARBA" id="ARBA00022679"/>
    </source>
</evidence>
<protein>
    <recommendedName>
        <fullName evidence="2">histidine kinase</fullName>
        <ecNumber evidence="2">2.7.13.3</ecNumber>
    </recommendedName>
</protein>
<keyword evidence="12" id="KW-1185">Reference proteome</keyword>
<dbReference type="PANTHER" id="PTHR24421:SF10">
    <property type="entry name" value="NITRATE_NITRITE SENSOR PROTEIN NARQ"/>
    <property type="match status" value="1"/>
</dbReference>
<dbReference type="PANTHER" id="PTHR24421">
    <property type="entry name" value="NITRATE/NITRITE SENSOR PROTEIN NARX-RELATED"/>
    <property type="match status" value="1"/>
</dbReference>
<name>A0ABU5RD18_9PSEU</name>
<dbReference type="Pfam" id="PF07730">
    <property type="entry name" value="HisKA_3"/>
    <property type="match status" value="1"/>
</dbReference>
<dbReference type="RefSeq" id="WP_323331879.1">
    <property type="nucleotide sequence ID" value="NZ_JAYFSI010000008.1"/>
</dbReference>
<dbReference type="Gene3D" id="3.30.565.10">
    <property type="entry name" value="Histidine kinase-like ATPase, C-terminal domain"/>
    <property type="match status" value="1"/>
</dbReference>
<keyword evidence="9" id="KW-0472">Membrane</keyword>
<evidence type="ECO:0000256" key="2">
    <source>
        <dbReference type="ARBA" id="ARBA00012438"/>
    </source>
</evidence>
<dbReference type="Gene3D" id="1.20.5.1930">
    <property type="match status" value="1"/>
</dbReference>
<evidence type="ECO:0000256" key="5">
    <source>
        <dbReference type="ARBA" id="ARBA00022741"/>
    </source>
</evidence>
<feature type="transmembrane region" description="Helical" evidence="9">
    <location>
        <begin position="187"/>
        <end position="207"/>
    </location>
</feature>
<keyword evidence="4" id="KW-0808">Transferase</keyword>
<gene>
    <name evidence="11" type="ORF">VA596_31710</name>
</gene>
<evidence type="ECO:0000256" key="6">
    <source>
        <dbReference type="ARBA" id="ARBA00022777"/>
    </source>
</evidence>
<keyword evidence="9" id="KW-1133">Transmembrane helix</keyword>
<dbReference type="EC" id="2.7.13.3" evidence="2"/>
<keyword evidence="9" id="KW-0812">Transmembrane</keyword>
<evidence type="ECO:0000256" key="8">
    <source>
        <dbReference type="ARBA" id="ARBA00023012"/>
    </source>
</evidence>
<keyword evidence="3" id="KW-0597">Phosphoprotein</keyword>
<comment type="caution">
    <text evidence="11">The sequence shown here is derived from an EMBL/GenBank/DDBJ whole genome shotgun (WGS) entry which is preliminary data.</text>
</comment>
<reference evidence="11 12" key="1">
    <citation type="submission" date="2023-12" db="EMBL/GenBank/DDBJ databases">
        <title>Amycolatopsis sp. V23-08.</title>
        <authorList>
            <person name="Somphong A."/>
        </authorList>
    </citation>
    <scope>NUCLEOTIDE SEQUENCE [LARGE SCALE GENOMIC DNA]</scope>
    <source>
        <strain evidence="11 12">V23-08</strain>
    </source>
</reference>
<comment type="catalytic activity">
    <reaction evidence="1">
        <text>ATP + protein L-histidine = ADP + protein N-phospho-L-histidine.</text>
        <dbReference type="EC" id="2.7.13.3"/>
    </reaction>
</comment>
<organism evidence="11 12">
    <name type="scientific">Amycolatopsis heterodermiae</name>
    <dbReference type="NCBI Taxonomy" id="3110235"/>
    <lineage>
        <taxon>Bacteria</taxon>
        <taxon>Bacillati</taxon>
        <taxon>Actinomycetota</taxon>
        <taxon>Actinomycetes</taxon>
        <taxon>Pseudonocardiales</taxon>
        <taxon>Pseudonocardiaceae</taxon>
        <taxon>Amycolatopsis</taxon>
    </lineage>
</organism>
<keyword evidence="7" id="KW-0067">ATP-binding</keyword>
<dbReference type="GO" id="GO:0016301">
    <property type="term" value="F:kinase activity"/>
    <property type="evidence" value="ECO:0007669"/>
    <property type="project" value="UniProtKB-KW"/>
</dbReference>
<evidence type="ECO:0000256" key="3">
    <source>
        <dbReference type="ARBA" id="ARBA00022553"/>
    </source>
</evidence>
<evidence type="ECO:0000259" key="10">
    <source>
        <dbReference type="Pfam" id="PF07730"/>
    </source>
</evidence>
<keyword evidence="5" id="KW-0547">Nucleotide-binding</keyword>
<evidence type="ECO:0000256" key="9">
    <source>
        <dbReference type="SAM" id="Phobius"/>
    </source>
</evidence>
<evidence type="ECO:0000313" key="11">
    <source>
        <dbReference type="EMBL" id="MEA5364138.1"/>
    </source>
</evidence>
<dbReference type="InterPro" id="IPR011712">
    <property type="entry name" value="Sig_transdc_His_kin_sub3_dim/P"/>
</dbReference>
<evidence type="ECO:0000256" key="1">
    <source>
        <dbReference type="ARBA" id="ARBA00000085"/>
    </source>
</evidence>
<proteinExistence type="predicted"/>
<dbReference type="Proteomes" id="UP001304298">
    <property type="component" value="Unassembled WGS sequence"/>
</dbReference>
<feature type="transmembrane region" description="Helical" evidence="9">
    <location>
        <begin position="37"/>
        <end position="66"/>
    </location>
</feature>
<dbReference type="EMBL" id="JAYFSI010000008">
    <property type="protein sequence ID" value="MEA5364138.1"/>
    <property type="molecule type" value="Genomic_DNA"/>
</dbReference>
<keyword evidence="8" id="KW-0902">Two-component regulatory system</keyword>
<evidence type="ECO:0000256" key="7">
    <source>
        <dbReference type="ARBA" id="ARBA00022840"/>
    </source>
</evidence>
<dbReference type="InterPro" id="IPR050482">
    <property type="entry name" value="Sensor_HK_TwoCompSys"/>
</dbReference>
<dbReference type="SUPFAM" id="SSF55874">
    <property type="entry name" value="ATPase domain of HSP90 chaperone/DNA topoisomerase II/histidine kinase"/>
    <property type="match status" value="1"/>
</dbReference>
<keyword evidence="6 11" id="KW-0418">Kinase</keyword>
<dbReference type="CDD" id="cd16917">
    <property type="entry name" value="HATPase_UhpB-NarQ-NarX-like"/>
    <property type="match status" value="1"/>
</dbReference>
<evidence type="ECO:0000313" key="12">
    <source>
        <dbReference type="Proteomes" id="UP001304298"/>
    </source>
</evidence>
<sequence>MSDTAVAVGAPVATRLRQAPRDLARGAALGLLNFGEAALAIATLVSLVLWFGLGMFPLFLLVTVLIRRIANTARELSGRWSGVPVAVPYRPRPSLERTEHGWYWSGKDYHKRRWFAAVSLRVRWIWGDPATWRDLAWLLADPVVGGALALFPVLLVLAGLAAVVLAAGQAAGVVGELAWLGGTEVPLQIAVGLACVAAGVAFAGPLLRLRGEWTSLLLKPGPRGKLNDRVQQLTRTRADALATQAAELRRIERDLHDGAQARLVAMRMKLAALSQFIDRDPSRAKELVTELRDSSSKALQELRDLVHGIHPPVLAERGLRDALRAFVLDLPLDATMDIELPGRFEPAVEAAVYFSVCEALANVVKHAETRDVTVRLRFADGLLSGAVVDEGRGGADLAAGSGLRGITQRLEAFDGSLSVVSRPGGPTRVSLEIPCALCSPKTSLS</sequence>
<dbReference type="InterPro" id="IPR036890">
    <property type="entry name" value="HATPase_C_sf"/>
</dbReference>
<feature type="domain" description="Signal transduction histidine kinase subgroup 3 dimerisation and phosphoacceptor" evidence="10">
    <location>
        <begin position="247"/>
        <end position="314"/>
    </location>
</feature>
<accession>A0ABU5RD18</accession>